<evidence type="ECO:0000313" key="3">
    <source>
        <dbReference type="EnsemblMetazoa" id="HelroP166366"/>
    </source>
</evidence>
<dbReference type="RefSeq" id="XP_009031552.1">
    <property type="nucleotide sequence ID" value="XM_009033304.1"/>
</dbReference>
<keyword evidence="4" id="KW-1185">Reference proteome</keyword>
<evidence type="ECO:0000313" key="2">
    <source>
        <dbReference type="EMBL" id="ESN90662.1"/>
    </source>
</evidence>
<accession>T1EY23</accession>
<name>T1EY23_HELRO</name>
<feature type="compositionally biased region" description="Polar residues" evidence="1">
    <location>
        <begin position="272"/>
        <end position="283"/>
    </location>
</feature>
<sequence length="356" mass="40257">MDDKFVLLRQKINENLAEDDFDPDGTLASKMLGSNAAYHIDQITPAIKNLGMPKRVSIEGRHKGQEIPQMNSARSKMELDEFDAKKHKSADAKMISQKLEEFFGSASRCVSPNPVASSYSFQSFKKDERFLNDLRGEDDLETFKFNKKFTSKSFIETPKNNFQSKWSKEVHKSKEISRDIVAEMFKNSNVFLDDNLVDEKTLFDQFTERPLPFDKRFNNGDSTYRYNSAKGDDEALMEKLVQHATKSVDMLTETDDSVTDVTLNPFNKSSKNVTASLRNNSNKNYREGGGGKSVSYDTYVSKIPRSRNNQNNTDVNDLDEAAASSSSSSSSSDGEDSSLWFAMRQNFSNNVQNAEK</sequence>
<dbReference type="CTD" id="20201473"/>
<feature type="region of interest" description="Disordered" evidence="1">
    <location>
        <begin position="272"/>
        <end position="337"/>
    </location>
</feature>
<feature type="compositionally biased region" description="Polar residues" evidence="1">
    <location>
        <begin position="306"/>
        <end position="315"/>
    </location>
</feature>
<feature type="compositionally biased region" description="Low complexity" evidence="1">
    <location>
        <begin position="321"/>
        <end position="332"/>
    </location>
</feature>
<evidence type="ECO:0000313" key="4">
    <source>
        <dbReference type="Proteomes" id="UP000015101"/>
    </source>
</evidence>
<reference evidence="3" key="3">
    <citation type="submission" date="2015-06" db="UniProtKB">
        <authorList>
            <consortium name="EnsemblMetazoa"/>
        </authorList>
    </citation>
    <scope>IDENTIFICATION</scope>
</reference>
<dbReference type="InParanoid" id="T1EY23"/>
<dbReference type="HOGENOM" id="CLU_779095_0_0_1"/>
<dbReference type="Proteomes" id="UP000015101">
    <property type="component" value="Unassembled WGS sequence"/>
</dbReference>
<dbReference type="AlphaFoldDB" id="T1EY23"/>
<organism evidence="3 4">
    <name type="scientific">Helobdella robusta</name>
    <name type="common">Californian leech</name>
    <dbReference type="NCBI Taxonomy" id="6412"/>
    <lineage>
        <taxon>Eukaryota</taxon>
        <taxon>Metazoa</taxon>
        <taxon>Spiralia</taxon>
        <taxon>Lophotrochozoa</taxon>
        <taxon>Annelida</taxon>
        <taxon>Clitellata</taxon>
        <taxon>Hirudinea</taxon>
        <taxon>Rhynchobdellida</taxon>
        <taxon>Glossiphoniidae</taxon>
        <taxon>Helobdella</taxon>
    </lineage>
</organism>
<protein>
    <submittedName>
        <fullName evidence="2 3">Uncharacterized protein</fullName>
    </submittedName>
</protein>
<dbReference type="EnsemblMetazoa" id="HelroT166366">
    <property type="protein sequence ID" value="HelroP166366"/>
    <property type="gene ID" value="HelroG166366"/>
</dbReference>
<gene>
    <name evidence="3" type="primary">20201473</name>
    <name evidence="2" type="ORF">HELRODRAFT_166366</name>
</gene>
<dbReference type="KEGG" id="hro:HELRODRAFT_166366"/>
<evidence type="ECO:0000256" key="1">
    <source>
        <dbReference type="SAM" id="MobiDB-lite"/>
    </source>
</evidence>
<reference evidence="2 4" key="2">
    <citation type="journal article" date="2013" name="Nature">
        <title>Insights into bilaterian evolution from three spiralian genomes.</title>
        <authorList>
            <person name="Simakov O."/>
            <person name="Marletaz F."/>
            <person name="Cho S.J."/>
            <person name="Edsinger-Gonzales E."/>
            <person name="Havlak P."/>
            <person name="Hellsten U."/>
            <person name="Kuo D.H."/>
            <person name="Larsson T."/>
            <person name="Lv J."/>
            <person name="Arendt D."/>
            <person name="Savage R."/>
            <person name="Osoegawa K."/>
            <person name="de Jong P."/>
            <person name="Grimwood J."/>
            <person name="Chapman J.A."/>
            <person name="Shapiro H."/>
            <person name="Aerts A."/>
            <person name="Otillar R.P."/>
            <person name="Terry A.Y."/>
            <person name="Boore J.L."/>
            <person name="Grigoriev I.V."/>
            <person name="Lindberg D.R."/>
            <person name="Seaver E.C."/>
            <person name="Weisblat D.A."/>
            <person name="Putnam N.H."/>
            <person name="Rokhsar D.S."/>
        </authorList>
    </citation>
    <scope>NUCLEOTIDE SEQUENCE</scope>
</reference>
<reference evidence="4" key="1">
    <citation type="submission" date="2012-12" db="EMBL/GenBank/DDBJ databases">
        <authorList>
            <person name="Hellsten U."/>
            <person name="Grimwood J."/>
            <person name="Chapman J.A."/>
            <person name="Shapiro H."/>
            <person name="Aerts A."/>
            <person name="Otillar R.P."/>
            <person name="Terry A.Y."/>
            <person name="Boore J.L."/>
            <person name="Simakov O."/>
            <person name="Marletaz F."/>
            <person name="Cho S.-J."/>
            <person name="Edsinger-Gonzales E."/>
            <person name="Havlak P."/>
            <person name="Kuo D.-H."/>
            <person name="Larsson T."/>
            <person name="Lv J."/>
            <person name="Arendt D."/>
            <person name="Savage R."/>
            <person name="Osoegawa K."/>
            <person name="de Jong P."/>
            <person name="Lindberg D.R."/>
            <person name="Seaver E.C."/>
            <person name="Weisblat D.A."/>
            <person name="Putnam N.H."/>
            <person name="Grigoriev I.V."/>
            <person name="Rokhsar D.S."/>
        </authorList>
    </citation>
    <scope>NUCLEOTIDE SEQUENCE</scope>
</reference>
<dbReference type="EMBL" id="KB097753">
    <property type="protein sequence ID" value="ESN90662.1"/>
    <property type="molecule type" value="Genomic_DNA"/>
</dbReference>
<proteinExistence type="predicted"/>
<dbReference type="EMBL" id="AMQM01002340">
    <property type="status" value="NOT_ANNOTATED_CDS"/>
    <property type="molecule type" value="Genomic_DNA"/>
</dbReference>
<dbReference type="GeneID" id="20201473"/>